<keyword evidence="2" id="KW-0378">Hydrolase</keyword>
<name>A0A2N3YIC9_9MICO</name>
<dbReference type="OrthoDB" id="9763230at2"/>
<dbReference type="GO" id="GO:0006508">
    <property type="term" value="P:proteolysis"/>
    <property type="evidence" value="ECO:0007669"/>
    <property type="project" value="UniProtKB-KW"/>
</dbReference>
<keyword evidence="2" id="KW-0645">Protease</keyword>
<feature type="domain" description="Metalloprotease TldD/E C-terminal" evidence="1">
    <location>
        <begin position="241"/>
        <end position="465"/>
    </location>
</feature>
<reference evidence="2 3" key="1">
    <citation type="submission" date="2017-12" db="EMBL/GenBank/DDBJ databases">
        <title>Sequencing the genomes of 1000 Actinobacteria strains.</title>
        <authorList>
            <person name="Klenk H.-P."/>
        </authorList>
    </citation>
    <scope>NUCLEOTIDE SEQUENCE [LARGE SCALE GENOMIC DNA]</scope>
    <source>
        <strain evidence="2 3">DSM 12806</strain>
    </source>
</reference>
<dbReference type="PANTHER" id="PTHR43666">
    <property type="entry name" value="TLDD PROTEIN"/>
    <property type="match status" value="1"/>
</dbReference>
<dbReference type="AlphaFoldDB" id="A0A2N3YIC9"/>
<dbReference type="Gene3D" id="3.30.2290.10">
    <property type="entry name" value="PmbA/TldD superfamily"/>
    <property type="match status" value="1"/>
</dbReference>
<dbReference type="RefSeq" id="WP_101395131.1">
    <property type="nucleotide sequence ID" value="NZ_PJNE01000001.1"/>
</dbReference>
<comment type="caution">
    <text evidence="2">The sequence shown here is derived from an EMBL/GenBank/DDBJ whole genome shotgun (WGS) entry which is preliminary data.</text>
</comment>
<dbReference type="InterPro" id="IPR036059">
    <property type="entry name" value="TldD/PmbA_sf"/>
</dbReference>
<proteinExistence type="predicted"/>
<evidence type="ECO:0000313" key="3">
    <source>
        <dbReference type="Proteomes" id="UP000233781"/>
    </source>
</evidence>
<evidence type="ECO:0000259" key="1">
    <source>
        <dbReference type="Pfam" id="PF19289"/>
    </source>
</evidence>
<dbReference type="Proteomes" id="UP000233781">
    <property type="component" value="Unassembled WGS sequence"/>
</dbReference>
<dbReference type="PANTHER" id="PTHR43666:SF1">
    <property type="entry name" value="CONSERVED PROTEIN"/>
    <property type="match status" value="1"/>
</dbReference>
<dbReference type="Pfam" id="PF19289">
    <property type="entry name" value="PmbA_TldD_3rd"/>
    <property type="match status" value="1"/>
</dbReference>
<accession>A0A2N3YIC9</accession>
<dbReference type="GO" id="GO:0008237">
    <property type="term" value="F:metallopeptidase activity"/>
    <property type="evidence" value="ECO:0007669"/>
    <property type="project" value="InterPro"/>
</dbReference>
<protein>
    <submittedName>
        <fullName evidence="2">Putative Zn-dependent protease</fullName>
    </submittedName>
</protein>
<sequence>MSALDRSTDAGPLRAAVGRDRALSACHAAVASALAAGADQASAFLAARNAGYTRFAQDRVHQPQDICEWTLMVRAEVDGRASRVATTDLEAASTIGERATERARALAVAYGHLPALRVAATTAEADDQDASLWLEDTAAWDTGARTAAARATMAEAARAGGAAYGMYGHAATELATVTAQGVSRYARATEAVGGLTVRIGDGTSHWTDVDRSLGVLDLEAAAVRTVREAHAGQHRVDLPDGTYDVVLGPLATGALLERISAFGFTGEAVADGVGAVARRPGELVAAAAVDVADDPRARRGLPFPFDLEGTTSVRVPLLERGRVAQAVTDLASAARSGLPPTGHAHIAREETPHAVPASITMAGGATEDLLAGVERGLYVQRLWYLNVIDPETTTLTGGSRDACFLVEDGRLARPVAPARFSESVFGALHRVDAIGSEILAQPLMNVWNGCVSAPAVRVRGFRFGGAT</sequence>
<dbReference type="InterPro" id="IPR035068">
    <property type="entry name" value="TldD/PmbA_N"/>
</dbReference>
<dbReference type="InterPro" id="IPR045569">
    <property type="entry name" value="Metalloprtase-TldD/E_C"/>
</dbReference>
<organism evidence="2 3">
    <name type="scientific">Phycicoccus duodecadis</name>
    <dbReference type="NCBI Taxonomy" id="173053"/>
    <lineage>
        <taxon>Bacteria</taxon>
        <taxon>Bacillati</taxon>
        <taxon>Actinomycetota</taxon>
        <taxon>Actinomycetes</taxon>
        <taxon>Micrococcales</taxon>
        <taxon>Intrasporangiaceae</taxon>
        <taxon>Phycicoccus</taxon>
    </lineage>
</organism>
<dbReference type="SUPFAM" id="SSF111283">
    <property type="entry name" value="Putative modulator of DNA gyrase, PmbA/TldD"/>
    <property type="match status" value="1"/>
</dbReference>
<gene>
    <name evidence="2" type="ORF">ATL31_1403</name>
</gene>
<dbReference type="EMBL" id="PJNE01000001">
    <property type="protein sequence ID" value="PKW26589.1"/>
    <property type="molecule type" value="Genomic_DNA"/>
</dbReference>
<keyword evidence="3" id="KW-1185">Reference proteome</keyword>
<evidence type="ECO:0000313" key="2">
    <source>
        <dbReference type="EMBL" id="PKW26589.1"/>
    </source>
</evidence>